<gene>
    <name evidence="1" type="ORF">NEDG_00909</name>
</gene>
<evidence type="ECO:0000313" key="2">
    <source>
        <dbReference type="Proteomes" id="UP000185944"/>
    </source>
</evidence>
<dbReference type="AlphaFoldDB" id="A0A177EDH3"/>
<dbReference type="GeneID" id="93647259"/>
<proteinExistence type="predicted"/>
<dbReference type="EMBL" id="LTDL01000040">
    <property type="protein sequence ID" value="OAG29776.1"/>
    <property type="molecule type" value="Genomic_DNA"/>
</dbReference>
<sequence>MLLDSQRYLEIPFGVCKKLAETSWSSARIDLPIWHRICFVVESTIGVMERLTLNAKVLEELKTSLGYFNNVGDVKLLEIKDTTKEGHLLAIEFYDCAVAWLKNNAVVVEEIIIAAKDKSICQETKEHLSNSNPINIT</sequence>
<organism evidence="1 2">
    <name type="scientific">Nematocida displodere</name>
    <dbReference type="NCBI Taxonomy" id="1805483"/>
    <lineage>
        <taxon>Eukaryota</taxon>
        <taxon>Fungi</taxon>
        <taxon>Fungi incertae sedis</taxon>
        <taxon>Microsporidia</taxon>
        <taxon>Nematocida</taxon>
    </lineage>
</organism>
<dbReference type="VEuPathDB" id="MicrosporidiaDB:NEDG_00909"/>
<dbReference type="Proteomes" id="UP000185944">
    <property type="component" value="Unassembled WGS sequence"/>
</dbReference>
<reference evidence="1 2" key="1">
    <citation type="submission" date="2016-02" db="EMBL/GenBank/DDBJ databases">
        <title>Discovery of a natural microsporidian pathogen with a broad tissue tropism in Caenorhabditis elegans.</title>
        <authorList>
            <person name="Luallen R.J."/>
            <person name="Reinke A.W."/>
            <person name="Tong L."/>
            <person name="Botts M.R."/>
            <person name="Felix M.-A."/>
            <person name="Troemel E.R."/>
        </authorList>
    </citation>
    <scope>NUCLEOTIDE SEQUENCE [LARGE SCALE GENOMIC DNA]</scope>
    <source>
        <strain evidence="1 2">JUm2807</strain>
    </source>
</reference>
<protein>
    <submittedName>
        <fullName evidence="1">Uncharacterized protein</fullName>
    </submittedName>
</protein>
<accession>A0A177EDH3</accession>
<dbReference type="RefSeq" id="XP_067544424.1">
    <property type="nucleotide sequence ID" value="XM_067688327.1"/>
</dbReference>
<evidence type="ECO:0000313" key="1">
    <source>
        <dbReference type="EMBL" id="OAG29776.1"/>
    </source>
</evidence>
<keyword evidence="2" id="KW-1185">Reference proteome</keyword>
<name>A0A177EDH3_9MICR</name>
<comment type="caution">
    <text evidence="1">The sequence shown here is derived from an EMBL/GenBank/DDBJ whole genome shotgun (WGS) entry which is preliminary data.</text>
</comment>